<feature type="compositionally biased region" description="Low complexity" evidence="1">
    <location>
        <begin position="1"/>
        <end position="11"/>
    </location>
</feature>
<comment type="caution">
    <text evidence="2">The sequence shown here is derived from an EMBL/GenBank/DDBJ whole genome shotgun (WGS) entry which is preliminary data.</text>
</comment>
<dbReference type="AlphaFoldDB" id="A0AA38YUS9"/>
<dbReference type="Proteomes" id="UP001168098">
    <property type="component" value="Unassembled WGS sequence"/>
</dbReference>
<protein>
    <submittedName>
        <fullName evidence="2">Uncharacterized protein</fullName>
    </submittedName>
</protein>
<reference evidence="2 3" key="1">
    <citation type="journal article" date="2023" name="BMC Biotechnol.">
        <title>Vitis rotundifolia cv Carlos genome sequencing.</title>
        <authorList>
            <person name="Huff M."/>
            <person name="Hulse-Kemp A."/>
            <person name="Scheffler B."/>
            <person name="Youngblood R."/>
            <person name="Simpson S."/>
            <person name="Babiker E."/>
            <person name="Staton M."/>
        </authorList>
    </citation>
    <scope>NUCLEOTIDE SEQUENCE [LARGE SCALE GENOMIC DNA]</scope>
    <source>
        <tissue evidence="2">Leaf</tissue>
    </source>
</reference>
<dbReference type="EMBL" id="JARBHA010000017">
    <property type="protein sequence ID" value="KAJ9677088.1"/>
    <property type="molecule type" value="Genomic_DNA"/>
</dbReference>
<evidence type="ECO:0000256" key="1">
    <source>
        <dbReference type="SAM" id="MobiDB-lite"/>
    </source>
</evidence>
<evidence type="ECO:0000313" key="2">
    <source>
        <dbReference type="EMBL" id="KAJ9677088.1"/>
    </source>
</evidence>
<accession>A0AA38YUS9</accession>
<organism evidence="2 3">
    <name type="scientific">Vitis rotundifolia</name>
    <name type="common">Muscadine grape</name>
    <dbReference type="NCBI Taxonomy" id="103349"/>
    <lineage>
        <taxon>Eukaryota</taxon>
        <taxon>Viridiplantae</taxon>
        <taxon>Streptophyta</taxon>
        <taxon>Embryophyta</taxon>
        <taxon>Tracheophyta</taxon>
        <taxon>Spermatophyta</taxon>
        <taxon>Magnoliopsida</taxon>
        <taxon>eudicotyledons</taxon>
        <taxon>Gunneridae</taxon>
        <taxon>Pentapetalae</taxon>
        <taxon>rosids</taxon>
        <taxon>Vitales</taxon>
        <taxon>Vitaceae</taxon>
        <taxon>Viteae</taxon>
        <taxon>Vitis</taxon>
    </lineage>
</organism>
<sequence>MHDHPSSLLKPPLKPTHLHRNHAHGHPSHLPKFTYSSLPMLTTLHTQYITARFSH</sequence>
<proteinExistence type="predicted"/>
<keyword evidence="3" id="KW-1185">Reference proteome</keyword>
<feature type="compositionally biased region" description="Basic residues" evidence="1">
    <location>
        <begin position="16"/>
        <end position="29"/>
    </location>
</feature>
<feature type="region of interest" description="Disordered" evidence="1">
    <location>
        <begin position="1"/>
        <end position="30"/>
    </location>
</feature>
<gene>
    <name evidence="2" type="ORF">PVL29_022202</name>
</gene>
<name>A0AA38YUS9_VITRO</name>
<evidence type="ECO:0000313" key="3">
    <source>
        <dbReference type="Proteomes" id="UP001168098"/>
    </source>
</evidence>